<comment type="caution">
    <text evidence="2">The sequence shown here is derived from an EMBL/GenBank/DDBJ whole genome shotgun (WGS) entry which is preliminary data.</text>
</comment>
<proteinExistence type="predicted"/>
<reference evidence="2 3" key="1">
    <citation type="submission" date="2015-08" db="EMBL/GenBank/DDBJ databases">
        <title>Next Generation Sequencing and Analysis of the Genome of Puccinia sorghi L Schw, the Causal Agent of Maize Common Rust.</title>
        <authorList>
            <person name="Rochi L."/>
            <person name="Burguener G."/>
            <person name="Darino M."/>
            <person name="Turjanski A."/>
            <person name="Kreff E."/>
            <person name="Dieguez M.J."/>
            <person name="Sacco F."/>
        </authorList>
    </citation>
    <scope>NUCLEOTIDE SEQUENCE [LARGE SCALE GENOMIC DNA]</scope>
    <source>
        <strain evidence="2 3">RO10H11247</strain>
    </source>
</reference>
<keyword evidence="1" id="KW-1133">Transmembrane helix</keyword>
<organism evidence="2 3">
    <name type="scientific">Puccinia sorghi</name>
    <dbReference type="NCBI Taxonomy" id="27349"/>
    <lineage>
        <taxon>Eukaryota</taxon>
        <taxon>Fungi</taxon>
        <taxon>Dikarya</taxon>
        <taxon>Basidiomycota</taxon>
        <taxon>Pucciniomycotina</taxon>
        <taxon>Pucciniomycetes</taxon>
        <taxon>Pucciniales</taxon>
        <taxon>Pucciniaceae</taxon>
        <taxon>Puccinia</taxon>
    </lineage>
</organism>
<gene>
    <name evidence="2" type="ORF">VP01_194g1</name>
</gene>
<feature type="transmembrane region" description="Helical" evidence="1">
    <location>
        <begin position="275"/>
        <end position="292"/>
    </location>
</feature>
<dbReference type="Proteomes" id="UP000037035">
    <property type="component" value="Unassembled WGS sequence"/>
</dbReference>
<feature type="transmembrane region" description="Helical" evidence="1">
    <location>
        <begin position="214"/>
        <end position="235"/>
    </location>
</feature>
<keyword evidence="3" id="KW-1185">Reference proteome</keyword>
<feature type="transmembrane region" description="Helical" evidence="1">
    <location>
        <begin position="153"/>
        <end position="176"/>
    </location>
</feature>
<protein>
    <submittedName>
        <fullName evidence="2">Uncharacterized protein</fullName>
    </submittedName>
</protein>
<evidence type="ECO:0000313" key="2">
    <source>
        <dbReference type="EMBL" id="KNZ58333.1"/>
    </source>
</evidence>
<dbReference type="AlphaFoldDB" id="A0A0L6VC88"/>
<accession>A0A0L6VC88</accession>
<evidence type="ECO:0000313" key="3">
    <source>
        <dbReference type="Proteomes" id="UP000037035"/>
    </source>
</evidence>
<evidence type="ECO:0000256" key="1">
    <source>
        <dbReference type="SAM" id="Phobius"/>
    </source>
</evidence>
<name>A0A0L6VC88_9BASI</name>
<keyword evidence="1" id="KW-0472">Membrane</keyword>
<sequence length="366" mass="42326">MPSGFKRASLSPFDLFIPGERDSYDPVEITWGLWLNFENNWFLQAGVVWIPVEEVEGSQVELNSADFWVHCMKLGNNNMGSRGLLTPLQKGRQLLYVALIKTLILPSYKPVFTSTKLQARAFVMGLQRKRIQICIAHCYTLVTVWHSAHIASLFGVVVCVLVILYLAWLSLVYLFLAEPKPVAPQLGLVQPVVDGYILSVWLKLIQSCCHVLGLFNGFTFCLCACLNLLECWVWVLERMGAPKLVRDHLSFPNRFLGIIWRIRRPPKMLRNFEKYIFSFILRFFMIFLFLLYPKIFYGNFVYLFLFSEGVDDFECQEIGCGSSIPLTCRKIILQKVNEPLVFWSTCIHPRKTLNEFRQKFVILLLS</sequence>
<dbReference type="VEuPathDB" id="FungiDB:VP01_194g1"/>
<dbReference type="EMBL" id="LAVV01006781">
    <property type="protein sequence ID" value="KNZ58333.1"/>
    <property type="molecule type" value="Genomic_DNA"/>
</dbReference>
<keyword evidence="1" id="KW-0812">Transmembrane</keyword>